<comment type="caution">
    <text evidence="1">The sequence shown here is derived from an EMBL/GenBank/DDBJ whole genome shotgun (WGS) entry which is preliminary data.</text>
</comment>
<reference evidence="1 2" key="1">
    <citation type="submission" date="2021-06" db="EMBL/GenBank/DDBJ databases">
        <title>Caerostris darwini draft genome.</title>
        <authorList>
            <person name="Kono N."/>
            <person name="Arakawa K."/>
        </authorList>
    </citation>
    <scope>NUCLEOTIDE SEQUENCE [LARGE SCALE GENOMIC DNA]</scope>
</reference>
<gene>
    <name evidence="1" type="ORF">CDAR_405911</name>
</gene>
<dbReference type="Proteomes" id="UP001054837">
    <property type="component" value="Unassembled WGS sequence"/>
</dbReference>
<organism evidence="1 2">
    <name type="scientific">Caerostris darwini</name>
    <dbReference type="NCBI Taxonomy" id="1538125"/>
    <lineage>
        <taxon>Eukaryota</taxon>
        <taxon>Metazoa</taxon>
        <taxon>Ecdysozoa</taxon>
        <taxon>Arthropoda</taxon>
        <taxon>Chelicerata</taxon>
        <taxon>Arachnida</taxon>
        <taxon>Araneae</taxon>
        <taxon>Araneomorphae</taxon>
        <taxon>Entelegynae</taxon>
        <taxon>Araneoidea</taxon>
        <taxon>Araneidae</taxon>
        <taxon>Caerostris</taxon>
    </lineage>
</organism>
<proteinExistence type="predicted"/>
<accession>A0AAV4TF10</accession>
<evidence type="ECO:0000313" key="2">
    <source>
        <dbReference type="Proteomes" id="UP001054837"/>
    </source>
</evidence>
<keyword evidence="2" id="KW-1185">Reference proteome</keyword>
<dbReference type="EMBL" id="BPLQ01009558">
    <property type="protein sequence ID" value="GIY44695.1"/>
    <property type="molecule type" value="Genomic_DNA"/>
</dbReference>
<protein>
    <submittedName>
        <fullName evidence="1">Uncharacterized protein</fullName>
    </submittedName>
</protein>
<evidence type="ECO:0000313" key="1">
    <source>
        <dbReference type="EMBL" id="GIY44695.1"/>
    </source>
</evidence>
<dbReference type="AlphaFoldDB" id="A0AAV4TF10"/>
<sequence length="554" mass="58061">MSPPGCPGALHIVFQSSVSGAPRAQPAHLVFTFCLGVRPGGALHLISPLLSPGATRRRPTPDFPSSVPGAPRHSPLHLVFTLLSPGAPGPRPSSDFPLLSGCAPAQPYTLFPAILSPGAPGAALHLLSLFCLRVRPGCALHLISSILSPGAPGAALHLSFPLLSPGAPGRSPTSDFSILSPGAPRHCPTPDFPLLSPGAALHLISSSVSGCAPGGALHLVFHSSVPGAPRRSPTPVFTLRSPGAPGAALHLIFLFCVRVRPGVALTPSFHSSVSGSALAQLLPLIFLFSVRAPRRSPTPYFTLLPWVCPWRSPTPDFPLQSLPGVALPCFPLSVCGAPLAQPLPLIFPSSSVQCPSSNFPSSDLQVHSDFRYSARRSLSLHLVFNSSFSVRPRLSVNKSRVRQLFPAVNSLLSWCARRGLNLVFSSPDAPVIPGGALPSAISSILSRVRRRSHSLVPLSSVFPWCAPAPPYSDFPSLSGCAFGLPGLSFFNAVPSALFRHTLPYVSCSPAQPYTASVFCPRVRPGAALHLVFTLLSPGAPGLRPTSDFQYSVPG</sequence>
<name>A0AAV4TF10_9ARAC</name>